<protein>
    <submittedName>
        <fullName evidence="2">Uncharacterized protein</fullName>
    </submittedName>
</protein>
<evidence type="ECO:0000313" key="2">
    <source>
        <dbReference type="EMBL" id="KAK0656938.1"/>
    </source>
</evidence>
<comment type="caution">
    <text evidence="2">The sequence shown here is derived from an EMBL/GenBank/DDBJ whole genome shotgun (WGS) entry which is preliminary data.</text>
</comment>
<name>A0AA39YQS6_9PEZI</name>
<feature type="compositionally biased region" description="Low complexity" evidence="1">
    <location>
        <begin position="147"/>
        <end position="170"/>
    </location>
</feature>
<feature type="compositionally biased region" description="Low complexity" evidence="1">
    <location>
        <begin position="178"/>
        <end position="189"/>
    </location>
</feature>
<gene>
    <name evidence="2" type="ORF">B0T16DRAFT_501622</name>
</gene>
<sequence>MALNGHISIRQQAEDGGPGRESHPDITNAQLERLCKCSPVLERHWLRLQRNLDPTMHPTRRYTWSLSSPDVDGGAIRIVFEKVSNPREDSEWLKTVTDVKSLSRYCGAFWHLNIVPDRLPSYKEWKGHASIRSQDILDHGTPLSTPTASSSQVQPTASSSQVQPTASSSQIHRRGAPSGSSITTQSSNSEGITERLNTSLATAQAALVLGQESRFKEEIKFVLEAMPGDHLEERPTPIKLLRLENLKGSSDKVMGRLDRMGKMAEAFRGSSAEPVARRMFEVLDVYTSDQLQGAADTIWKWRNSKVMKWEAILATDHLNVINYFDIDARTVGSGDY</sequence>
<evidence type="ECO:0000313" key="3">
    <source>
        <dbReference type="Proteomes" id="UP001174936"/>
    </source>
</evidence>
<organism evidence="2 3">
    <name type="scientific">Cercophora newfieldiana</name>
    <dbReference type="NCBI Taxonomy" id="92897"/>
    <lineage>
        <taxon>Eukaryota</taxon>
        <taxon>Fungi</taxon>
        <taxon>Dikarya</taxon>
        <taxon>Ascomycota</taxon>
        <taxon>Pezizomycotina</taxon>
        <taxon>Sordariomycetes</taxon>
        <taxon>Sordariomycetidae</taxon>
        <taxon>Sordariales</taxon>
        <taxon>Lasiosphaeriaceae</taxon>
        <taxon>Cercophora</taxon>
    </lineage>
</organism>
<proteinExistence type="predicted"/>
<evidence type="ECO:0000256" key="1">
    <source>
        <dbReference type="SAM" id="MobiDB-lite"/>
    </source>
</evidence>
<dbReference type="Proteomes" id="UP001174936">
    <property type="component" value="Unassembled WGS sequence"/>
</dbReference>
<reference evidence="2" key="1">
    <citation type="submission" date="2023-06" db="EMBL/GenBank/DDBJ databases">
        <title>Genome-scale phylogeny and comparative genomics of the fungal order Sordariales.</title>
        <authorList>
            <consortium name="Lawrence Berkeley National Laboratory"/>
            <person name="Hensen N."/>
            <person name="Bonometti L."/>
            <person name="Westerberg I."/>
            <person name="Brannstrom I.O."/>
            <person name="Guillou S."/>
            <person name="Cros-Aarteil S."/>
            <person name="Calhoun S."/>
            <person name="Haridas S."/>
            <person name="Kuo A."/>
            <person name="Mondo S."/>
            <person name="Pangilinan J."/>
            <person name="Riley R."/>
            <person name="Labutti K."/>
            <person name="Andreopoulos B."/>
            <person name="Lipzen A."/>
            <person name="Chen C."/>
            <person name="Yanf M."/>
            <person name="Daum C."/>
            <person name="Ng V."/>
            <person name="Clum A."/>
            <person name="Steindorff A."/>
            <person name="Ohm R."/>
            <person name="Martin F."/>
            <person name="Silar P."/>
            <person name="Natvig D."/>
            <person name="Lalanne C."/>
            <person name="Gautier V."/>
            <person name="Ament-Velasquez S.L."/>
            <person name="Kruys A."/>
            <person name="Hutchinson M.I."/>
            <person name="Powell A.J."/>
            <person name="Barry K."/>
            <person name="Miller A.N."/>
            <person name="Grigoriev I.V."/>
            <person name="Debuchy R."/>
            <person name="Gladieux P."/>
            <person name="Thoren M.H."/>
            <person name="Johannesson H."/>
        </authorList>
    </citation>
    <scope>NUCLEOTIDE SEQUENCE</scope>
    <source>
        <strain evidence="2">SMH2532-1</strain>
    </source>
</reference>
<feature type="region of interest" description="Disordered" evidence="1">
    <location>
        <begin position="137"/>
        <end position="193"/>
    </location>
</feature>
<keyword evidence="3" id="KW-1185">Reference proteome</keyword>
<feature type="region of interest" description="Disordered" evidence="1">
    <location>
        <begin position="1"/>
        <end position="25"/>
    </location>
</feature>
<dbReference type="AlphaFoldDB" id="A0AA39YQS6"/>
<accession>A0AA39YQS6</accession>
<dbReference type="EMBL" id="JAULSV010000001">
    <property type="protein sequence ID" value="KAK0656938.1"/>
    <property type="molecule type" value="Genomic_DNA"/>
</dbReference>